<dbReference type="CDD" id="cd04480">
    <property type="entry name" value="RPA1_DBD_A_like"/>
    <property type="match status" value="1"/>
</dbReference>
<dbReference type="PANTHER" id="PTHR47165">
    <property type="entry name" value="OS03G0429900 PROTEIN"/>
    <property type="match status" value="1"/>
</dbReference>
<dbReference type="RefSeq" id="XP_056696400.1">
    <property type="nucleotide sequence ID" value="XM_056840422.1"/>
</dbReference>
<feature type="domain" description="Replication protein A 70 kDa DNA-binding subunit B/D first OB fold" evidence="2">
    <location>
        <begin position="10"/>
        <end position="68"/>
    </location>
</feature>
<evidence type="ECO:0000256" key="1">
    <source>
        <dbReference type="ARBA" id="ARBA00023125"/>
    </source>
</evidence>
<keyword evidence="4" id="KW-1185">Reference proteome</keyword>
<dbReference type="RefSeq" id="XP_056696395.1">
    <property type="nucleotide sequence ID" value="XM_056840417.1"/>
</dbReference>
<dbReference type="RefSeq" id="XP_056696396.1">
    <property type="nucleotide sequence ID" value="XM_056840418.1"/>
</dbReference>
<dbReference type="InterPro" id="IPR031657">
    <property type="entry name" value="REPA_OB_2"/>
</dbReference>
<evidence type="ECO:0000313" key="8">
    <source>
        <dbReference type="RefSeq" id="XP_056696396.1"/>
    </source>
</evidence>
<name>A0ABM3RLC0_SPIOL</name>
<feature type="domain" description="Replication protein A OB" evidence="3">
    <location>
        <begin position="97"/>
        <end position="186"/>
    </location>
</feature>
<protein>
    <submittedName>
        <fullName evidence="5 6">Uncharacterized protein isoform X1</fullName>
    </submittedName>
</protein>
<dbReference type="RefSeq" id="XP_056696398.1">
    <property type="nucleotide sequence ID" value="XM_056840420.1"/>
</dbReference>
<evidence type="ECO:0000313" key="7">
    <source>
        <dbReference type="RefSeq" id="XP_056696395.1"/>
    </source>
</evidence>
<dbReference type="Proteomes" id="UP000813463">
    <property type="component" value="Chromosome 3"/>
</dbReference>
<dbReference type="Pfam" id="PF02721">
    <property type="entry name" value="DUF223"/>
    <property type="match status" value="1"/>
</dbReference>
<evidence type="ECO:0000313" key="12">
    <source>
        <dbReference type="RefSeq" id="XP_056696400.1"/>
    </source>
</evidence>
<dbReference type="SUPFAM" id="SSF50249">
    <property type="entry name" value="Nucleic acid-binding proteins"/>
    <property type="match status" value="2"/>
</dbReference>
<evidence type="ECO:0000313" key="11">
    <source>
        <dbReference type="RefSeq" id="XP_056696399.1"/>
    </source>
</evidence>
<evidence type="ECO:0000313" key="9">
    <source>
        <dbReference type="RefSeq" id="XP_056696397.1"/>
    </source>
</evidence>
<dbReference type="Gene3D" id="2.40.50.140">
    <property type="entry name" value="Nucleic acid-binding proteins"/>
    <property type="match status" value="2"/>
</dbReference>
<reference evidence="4" key="1">
    <citation type="journal article" date="2021" name="Nat. Commun.">
        <title>Genomic analyses provide insights into spinach domestication and the genetic basis of agronomic traits.</title>
        <authorList>
            <person name="Cai X."/>
            <person name="Sun X."/>
            <person name="Xu C."/>
            <person name="Sun H."/>
            <person name="Wang X."/>
            <person name="Ge C."/>
            <person name="Zhang Z."/>
            <person name="Wang Q."/>
            <person name="Fei Z."/>
            <person name="Jiao C."/>
            <person name="Wang Q."/>
        </authorList>
    </citation>
    <scope>NUCLEOTIDE SEQUENCE [LARGE SCALE GENOMIC DNA]</scope>
    <source>
        <strain evidence="4">cv. Varoflay</strain>
    </source>
</reference>
<evidence type="ECO:0000259" key="2">
    <source>
        <dbReference type="Pfam" id="PF02721"/>
    </source>
</evidence>
<organism evidence="4 6">
    <name type="scientific">Spinacia oleracea</name>
    <name type="common">Spinach</name>
    <dbReference type="NCBI Taxonomy" id="3562"/>
    <lineage>
        <taxon>Eukaryota</taxon>
        <taxon>Viridiplantae</taxon>
        <taxon>Streptophyta</taxon>
        <taxon>Embryophyta</taxon>
        <taxon>Tracheophyta</taxon>
        <taxon>Spermatophyta</taxon>
        <taxon>Magnoliopsida</taxon>
        <taxon>eudicotyledons</taxon>
        <taxon>Gunneridae</taxon>
        <taxon>Pentapetalae</taxon>
        <taxon>Caryophyllales</taxon>
        <taxon>Chenopodiaceae</taxon>
        <taxon>Chenopodioideae</taxon>
        <taxon>Anserineae</taxon>
        <taxon>Spinacia</taxon>
    </lineage>
</organism>
<gene>
    <name evidence="5 6 7 8 9 10 11 12 13" type="primary">LOC110783488</name>
</gene>
<sequence length="279" mass="32695">MHADEASQIQGKHIQAVVPKYLIKKFKEKLQEGEVYSMKHFNVAKNKRKHKPVHNEYIIWFTSYTSITWEQTNVDKIGMHCFEIIPFHKLHERNNRYDIVTDVIGLLIGVENAVTDEYGNIRKRLYIQDQREQKVMVTLWNEKTYLVSADNNNDQDPKILIITSTRVTQYNGNYQLGSPSATKIYINMNNLDVQHFKEELGENIPTATQIQIQIPQPESAREAMVKNRKTVEELQQLYLEQAENQILITSPTLNMPQPNTLLVYWLNKHKPLSIWFLCI</sequence>
<keyword evidence="1" id="KW-0238">DNA-binding</keyword>
<dbReference type="RefSeq" id="XP_056696393.1">
    <property type="nucleotide sequence ID" value="XM_056840415.1"/>
</dbReference>
<dbReference type="PANTHER" id="PTHR47165:SF4">
    <property type="entry name" value="OS03G0429900 PROTEIN"/>
    <property type="match status" value="1"/>
</dbReference>
<evidence type="ECO:0000313" key="4">
    <source>
        <dbReference type="Proteomes" id="UP000813463"/>
    </source>
</evidence>
<proteinExistence type="predicted"/>
<dbReference type="RefSeq" id="XP_056696397.1">
    <property type="nucleotide sequence ID" value="XM_056840419.1"/>
</dbReference>
<dbReference type="RefSeq" id="XP_056696401.1">
    <property type="nucleotide sequence ID" value="XM_056840423.1"/>
</dbReference>
<evidence type="ECO:0000313" key="5">
    <source>
        <dbReference type="RefSeq" id="XP_056696393.1"/>
    </source>
</evidence>
<evidence type="ECO:0000259" key="3">
    <source>
        <dbReference type="Pfam" id="PF16900"/>
    </source>
</evidence>
<evidence type="ECO:0000313" key="13">
    <source>
        <dbReference type="RefSeq" id="XP_056696401.1"/>
    </source>
</evidence>
<dbReference type="RefSeq" id="XP_056696394.1">
    <property type="nucleotide sequence ID" value="XM_056840416.1"/>
</dbReference>
<accession>A0ABM3RLC0</accession>
<reference evidence="5 6" key="2">
    <citation type="submission" date="2025-05" db="UniProtKB">
        <authorList>
            <consortium name="RefSeq"/>
        </authorList>
    </citation>
    <scope>IDENTIFICATION</scope>
    <source>
        <tissue evidence="5 6">Leaf</tissue>
    </source>
</reference>
<dbReference type="InterPro" id="IPR012340">
    <property type="entry name" value="NA-bd_OB-fold"/>
</dbReference>
<dbReference type="CDD" id="cd04481">
    <property type="entry name" value="RPA1_DBD_B_like"/>
    <property type="match status" value="1"/>
</dbReference>
<dbReference type="InterPro" id="IPR003871">
    <property type="entry name" value="RFA1B/D_OB_1st"/>
</dbReference>
<dbReference type="RefSeq" id="XP_056696399.1">
    <property type="nucleotide sequence ID" value="XM_056840421.1"/>
</dbReference>
<evidence type="ECO:0000313" key="6">
    <source>
        <dbReference type="RefSeq" id="XP_056696394.1"/>
    </source>
</evidence>
<dbReference type="Pfam" id="PF16900">
    <property type="entry name" value="REPA_OB_2"/>
    <property type="match status" value="1"/>
</dbReference>
<dbReference type="GeneID" id="110783488"/>
<evidence type="ECO:0000313" key="10">
    <source>
        <dbReference type="RefSeq" id="XP_056696398.1"/>
    </source>
</evidence>